<evidence type="ECO:0000313" key="3">
    <source>
        <dbReference type="EMBL" id="RGV78565.1"/>
    </source>
</evidence>
<sequence length="199" mass="22709">MPGKGEVYKMDRADLIKQIESYCPYNEQEETDRQMILKCLKEEEDIFDRGNCLAHMTASAWVVNPGRTKVLMVYHNIYKSWSWLGGHADNEQDLLQVAVREVKEESGLARVRPVSEDIYSLEVLTVDGHEKRGAYVGSHLHLNVTYLLEADENDALFSKTDENSGAAWFGLEDSLKASSEPWIRQRIYAKLNGKLKKQG</sequence>
<dbReference type="Pfam" id="PF00293">
    <property type="entry name" value="NUDIX"/>
    <property type="match status" value="1"/>
</dbReference>
<organism evidence="3 4">
    <name type="scientific">Enterocloster bolteae</name>
    <dbReference type="NCBI Taxonomy" id="208479"/>
    <lineage>
        <taxon>Bacteria</taxon>
        <taxon>Bacillati</taxon>
        <taxon>Bacillota</taxon>
        <taxon>Clostridia</taxon>
        <taxon>Lachnospirales</taxon>
        <taxon>Lachnospiraceae</taxon>
        <taxon>Enterocloster</taxon>
    </lineage>
</organism>
<dbReference type="PANTHER" id="PTHR43736">
    <property type="entry name" value="ADP-RIBOSE PYROPHOSPHATASE"/>
    <property type="match status" value="1"/>
</dbReference>
<proteinExistence type="inferred from homology"/>
<dbReference type="RefSeq" id="WP_118017343.1">
    <property type="nucleotide sequence ID" value="NZ_CATYQV010000003.1"/>
</dbReference>
<evidence type="ECO:0000259" key="2">
    <source>
        <dbReference type="PROSITE" id="PS51462"/>
    </source>
</evidence>
<dbReference type="Gene3D" id="3.90.79.10">
    <property type="entry name" value="Nucleoside Triphosphate Pyrophosphohydrolase"/>
    <property type="match status" value="1"/>
</dbReference>
<evidence type="ECO:0000313" key="4">
    <source>
        <dbReference type="Proteomes" id="UP000284543"/>
    </source>
</evidence>
<dbReference type="EMBL" id="QRZM01000001">
    <property type="protein sequence ID" value="RGV78565.1"/>
    <property type="molecule type" value="Genomic_DNA"/>
</dbReference>
<dbReference type="CDD" id="cd03674">
    <property type="entry name" value="NUDIX_Hydrolase"/>
    <property type="match status" value="1"/>
</dbReference>
<name>A0A412ZED8_9FIRM</name>
<gene>
    <name evidence="3" type="ORF">DWW02_02185</name>
</gene>
<accession>A0A412ZED8</accession>
<comment type="similarity">
    <text evidence="1">Belongs to the Nudix hydrolase family.</text>
</comment>
<dbReference type="InterPro" id="IPR000086">
    <property type="entry name" value="NUDIX_hydrolase_dom"/>
</dbReference>
<protein>
    <submittedName>
        <fullName evidence="3">NUDIX domain-containing protein</fullName>
    </submittedName>
</protein>
<dbReference type="SUPFAM" id="SSF55811">
    <property type="entry name" value="Nudix"/>
    <property type="match status" value="1"/>
</dbReference>
<dbReference type="AlphaFoldDB" id="A0A412ZED8"/>
<feature type="domain" description="Nudix hydrolase" evidence="2">
    <location>
        <begin position="53"/>
        <end position="191"/>
    </location>
</feature>
<dbReference type="InterPro" id="IPR015797">
    <property type="entry name" value="NUDIX_hydrolase-like_dom_sf"/>
</dbReference>
<reference evidence="3 4" key="1">
    <citation type="submission" date="2018-08" db="EMBL/GenBank/DDBJ databases">
        <title>A genome reference for cultivated species of the human gut microbiota.</title>
        <authorList>
            <person name="Zou Y."/>
            <person name="Xue W."/>
            <person name="Luo G."/>
        </authorList>
    </citation>
    <scope>NUCLEOTIDE SEQUENCE [LARGE SCALE GENOMIC DNA]</scope>
    <source>
        <strain evidence="3 4">AF14-18</strain>
    </source>
</reference>
<dbReference type="PANTHER" id="PTHR43736:SF1">
    <property type="entry name" value="DIHYDRONEOPTERIN TRIPHOSPHATE DIPHOSPHATASE"/>
    <property type="match status" value="1"/>
</dbReference>
<dbReference type="Proteomes" id="UP000284543">
    <property type="component" value="Unassembled WGS sequence"/>
</dbReference>
<evidence type="ECO:0000256" key="1">
    <source>
        <dbReference type="ARBA" id="ARBA00005582"/>
    </source>
</evidence>
<dbReference type="PROSITE" id="PS51462">
    <property type="entry name" value="NUDIX"/>
    <property type="match status" value="1"/>
</dbReference>
<comment type="caution">
    <text evidence="3">The sequence shown here is derived from an EMBL/GenBank/DDBJ whole genome shotgun (WGS) entry which is preliminary data.</text>
</comment>